<dbReference type="PANTHER" id="PTHR30349:SF64">
    <property type="entry name" value="PROPHAGE INTEGRASE INTD-RELATED"/>
    <property type="match status" value="1"/>
</dbReference>
<geneLocation type="plasmid" evidence="3 4">
    <name>unnamed2</name>
</geneLocation>
<dbReference type="PANTHER" id="PTHR30349">
    <property type="entry name" value="PHAGE INTEGRASE-RELATED"/>
    <property type="match status" value="1"/>
</dbReference>
<dbReference type="InterPro" id="IPR050090">
    <property type="entry name" value="Tyrosine_recombinase_XerCD"/>
</dbReference>
<evidence type="ECO:0000313" key="3">
    <source>
        <dbReference type="EMBL" id="UYW00013.1"/>
    </source>
</evidence>
<accession>A0AAX3ERL9</accession>
<dbReference type="RefSeq" id="WP_264450139.1">
    <property type="nucleotide sequence ID" value="NZ_CP101187.1"/>
</dbReference>
<dbReference type="Gene3D" id="1.10.443.10">
    <property type="entry name" value="Intergrase catalytic core"/>
    <property type="match status" value="1"/>
</dbReference>
<evidence type="ECO:0000256" key="1">
    <source>
        <dbReference type="ARBA" id="ARBA00023172"/>
    </source>
</evidence>
<dbReference type="InterPro" id="IPR013762">
    <property type="entry name" value="Integrase-like_cat_sf"/>
</dbReference>
<dbReference type="Proteomes" id="UP001163293">
    <property type="component" value="Plasmid unnamed2"/>
</dbReference>
<dbReference type="GO" id="GO:0003677">
    <property type="term" value="F:DNA binding"/>
    <property type="evidence" value="ECO:0007669"/>
    <property type="project" value="InterPro"/>
</dbReference>
<evidence type="ECO:0000259" key="2">
    <source>
        <dbReference type="PROSITE" id="PS51898"/>
    </source>
</evidence>
<keyword evidence="3" id="KW-0614">Plasmid</keyword>
<name>A0AAX3ERL9_PAEUR</name>
<dbReference type="InterPro" id="IPR002104">
    <property type="entry name" value="Integrase_catalytic"/>
</dbReference>
<dbReference type="Pfam" id="PF00589">
    <property type="entry name" value="Phage_integrase"/>
    <property type="match status" value="1"/>
</dbReference>
<dbReference type="CDD" id="cd00397">
    <property type="entry name" value="DNA_BRE_C"/>
    <property type="match status" value="1"/>
</dbReference>
<protein>
    <submittedName>
        <fullName evidence="3">Site-specific integrase</fullName>
    </submittedName>
</protein>
<gene>
    <name evidence="3" type="ORF">NL394_22990</name>
</gene>
<dbReference type="GO" id="GO:0015074">
    <property type="term" value="P:DNA integration"/>
    <property type="evidence" value="ECO:0007669"/>
    <property type="project" value="InterPro"/>
</dbReference>
<evidence type="ECO:0000313" key="4">
    <source>
        <dbReference type="Proteomes" id="UP001163293"/>
    </source>
</evidence>
<dbReference type="SUPFAM" id="SSF56349">
    <property type="entry name" value="DNA breaking-rejoining enzymes"/>
    <property type="match status" value="1"/>
</dbReference>
<organism evidence="3 4">
    <name type="scientific">Paenarthrobacter ureafaciens</name>
    <dbReference type="NCBI Taxonomy" id="37931"/>
    <lineage>
        <taxon>Bacteria</taxon>
        <taxon>Bacillati</taxon>
        <taxon>Actinomycetota</taxon>
        <taxon>Actinomycetes</taxon>
        <taxon>Micrococcales</taxon>
        <taxon>Micrococcaceae</taxon>
        <taxon>Paenarthrobacter</taxon>
    </lineage>
</organism>
<feature type="domain" description="Tyr recombinase" evidence="2">
    <location>
        <begin position="299"/>
        <end position="528"/>
    </location>
</feature>
<sequence length="653" mass="74043">MSFLEVSEPVETARLRALPEYQRGHDLIRRNAENAIARILVRTGKRISQLTGDDVLAYSHIARSRGHAKEHLAWELLVALGPLAGEPPTLRAAWHASVSSRRHTVKTLVERYRIPESGVRSLLIDYLEELKPNMDYGSLEGIAYRLVRLFWAEVIDINPDQKDLRLAPEVAAEWRERVHRTLIGRPRNDTASTYFAIRALYRDIAEWSHDQPERWAIWVAPTPFPRTESRSVSKQRKHVQARMQQRTRSLTPMLPGFMRSATALRERGTALLAATLSASHGEVYSVEGVTYRRHDPPVVKPSNTRARVWAEVLAADEGCVPPTQVGKKTDVTAVEADGFWGWAVASTLKETGIRLEELQELTQLSLRHYVAPTTNTIVPLLHIVPSKTDQERLVPMSPELVKVLVDVQRRARGIGQTVPLSVRYDPNEKTFSDPLPHLFARLVGPTQNVLSHTYISRVLNAIAAHGHLTDAGTPVTFTPHDFRRLFATELVGTGLPLHIVSTLLGHLNLETTRGYTAVFPEHVIQAHHAFIERRRQARPDYELRSASAEEWKEFEQHFLLRKVALGTCHRPYATPCVHEHACVKCRFLQVDPSQTGRLEIMTENAEQRLTEAREHQWLGEVSALEESLVHIRRRQEEAARMRDSTEGQKLASM</sequence>
<keyword evidence="1" id="KW-0233">DNA recombination</keyword>
<reference evidence="3" key="1">
    <citation type="submission" date="2022-07" db="EMBL/GenBank/DDBJ databases">
        <authorList>
            <person name="Wu T."/>
        </authorList>
    </citation>
    <scope>NUCLEOTIDE SEQUENCE</scope>
    <source>
        <strain evidence="3">SD-1</strain>
        <plasmid evidence="3">unnamed2</plasmid>
    </source>
</reference>
<dbReference type="InterPro" id="IPR011010">
    <property type="entry name" value="DNA_brk_join_enz"/>
</dbReference>
<keyword evidence="4" id="KW-1185">Reference proteome</keyword>
<dbReference type="EMBL" id="CP101187">
    <property type="protein sequence ID" value="UYW00013.1"/>
    <property type="molecule type" value="Genomic_DNA"/>
</dbReference>
<dbReference type="AlphaFoldDB" id="A0AAX3ERL9"/>
<proteinExistence type="predicted"/>
<dbReference type="GO" id="GO:0006310">
    <property type="term" value="P:DNA recombination"/>
    <property type="evidence" value="ECO:0007669"/>
    <property type="project" value="UniProtKB-KW"/>
</dbReference>
<dbReference type="PROSITE" id="PS51898">
    <property type="entry name" value="TYR_RECOMBINASE"/>
    <property type="match status" value="1"/>
</dbReference>